<dbReference type="Proteomes" id="UP001589738">
    <property type="component" value="Unassembled WGS sequence"/>
</dbReference>
<sequence>MKKVGVILIVFALLLWDNISSIKATESLDCRQRQSSVVDKVYWDGVELKVGQIGRLTVLHNTSLFKFDGDKKVFTRTLNKGEIYRIYAFKPGMLSVGGGYYVDRDSKVKYETPSKAKLEAVTRIKVETIRNLSHCTLQDEKASKPILLYPNLSFTSSNLLSSLKESEDYSYINWFYPSKRYIFKDHLGRINILNADYEDIKILHFDHLFNKSGETKVQKESLNFGGFHEGNDGYYYILYGQGNYEESNTKPVYRLVKYDNRWKKIAQLDIKDVYVAQPFDGSNVTMDSYNGKLVIHSARLRYKTDDGLRHQSNISFLVDMKNMKLINNGGQWPANHVSHSFATYVRFDGEDTVYVDHGDAYPRAIVLQVERENEITRQVDLISFPGRIGDNYTGASLGGLEVSQSNYLVISAYKQNVILSVVPKKTDSQPKLLQISNDNTKSSINIEETHISKINDNKFVILWVEENMSTNYNKDLYFAVVNGNGELIQKPKKLLGVPSPGNISPLVQGNSLIWYYSSPIYNLKEDKYSLEFFTLNID</sequence>
<protein>
    <submittedName>
        <fullName evidence="1">Uncharacterized protein</fullName>
    </submittedName>
</protein>
<proteinExistence type="predicted"/>
<evidence type="ECO:0000313" key="1">
    <source>
        <dbReference type="EMBL" id="MFC0475551.1"/>
    </source>
</evidence>
<evidence type="ECO:0000313" key="2">
    <source>
        <dbReference type="Proteomes" id="UP001589738"/>
    </source>
</evidence>
<keyword evidence="2" id="KW-1185">Reference proteome</keyword>
<accession>A0ABV6KQE8</accession>
<dbReference type="RefSeq" id="WP_377057968.1">
    <property type="nucleotide sequence ID" value="NZ_JBHLUU010000028.1"/>
</dbReference>
<organism evidence="1 2">
    <name type="scientific">Robertmurraya beringensis</name>
    <dbReference type="NCBI Taxonomy" id="641660"/>
    <lineage>
        <taxon>Bacteria</taxon>
        <taxon>Bacillati</taxon>
        <taxon>Bacillota</taxon>
        <taxon>Bacilli</taxon>
        <taxon>Bacillales</taxon>
        <taxon>Bacillaceae</taxon>
        <taxon>Robertmurraya</taxon>
    </lineage>
</organism>
<reference evidence="1 2" key="1">
    <citation type="submission" date="2024-09" db="EMBL/GenBank/DDBJ databases">
        <authorList>
            <person name="Sun Q."/>
            <person name="Mori K."/>
        </authorList>
    </citation>
    <scope>NUCLEOTIDE SEQUENCE [LARGE SCALE GENOMIC DNA]</scope>
    <source>
        <strain evidence="1 2">CGMCC 1.9126</strain>
    </source>
</reference>
<gene>
    <name evidence="1" type="ORF">ACFFHF_09850</name>
</gene>
<comment type="caution">
    <text evidence="1">The sequence shown here is derived from an EMBL/GenBank/DDBJ whole genome shotgun (WGS) entry which is preliminary data.</text>
</comment>
<name>A0ABV6KQE8_9BACI</name>
<dbReference type="EMBL" id="JBHLUU010000028">
    <property type="protein sequence ID" value="MFC0475551.1"/>
    <property type="molecule type" value="Genomic_DNA"/>
</dbReference>